<dbReference type="InterPro" id="IPR008969">
    <property type="entry name" value="CarboxyPept-like_regulatory"/>
</dbReference>
<keyword evidence="1" id="KW-0378">Hydrolase</keyword>
<dbReference type="KEGG" id="orp:MOP44_26470"/>
<organism evidence="1 2">
    <name type="scientific">Occallatibacter riparius</name>
    <dbReference type="NCBI Taxonomy" id="1002689"/>
    <lineage>
        <taxon>Bacteria</taxon>
        <taxon>Pseudomonadati</taxon>
        <taxon>Acidobacteriota</taxon>
        <taxon>Terriglobia</taxon>
        <taxon>Terriglobales</taxon>
        <taxon>Acidobacteriaceae</taxon>
        <taxon>Occallatibacter</taxon>
    </lineage>
</organism>
<evidence type="ECO:0000313" key="1">
    <source>
        <dbReference type="EMBL" id="UWZ84089.1"/>
    </source>
</evidence>
<dbReference type="RefSeq" id="WP_260793593.1">
    <property type="nucleotide sequence ID" value="NZ_CP093313.1"/>
</dbReference>
<dbReference type="SUPFAM" id="SSF49464">
    <property type="entry name" value="Carboxypeptidase regulatory domain-like"/>
    <property type="match status" value="1"/>
</dbReference>
<sequence length="543" mass="58467">MGTVPALASGPSSVTGVVRNTAGVPQIGAVVQLLRPDLSVVASVYTNSKGRYSFATVVPGRYAVKAMGTSFLPSLRENVRVQTSIVVNMTLNTLYEVMQWLPAQPRSADASRDDWKWTLRSAANRPLLRWLEDGPLVVVSDGRSKPKLKARLLATGGAGTFSEDGQRIAMEVEDTPSDSRELLARVDFAPGTDGSMESMLGFRQDLGFAGAVQSVAAVTIHPEVEGVGAGGLNEATLRTWEDINMGDEFQVQAGGQQVMARFAQDSPNTVTAALPFVSVGWRKGDGMVSYRFATAVPDTRGLAETQAGAWMPAVAMRDGRLTLEHGIHQEIGWERRTDDSGFAVFFYSDTLSNPVVEGMAHGVAPAGPNVLYDGSSGLVRTATSGYSSTGVVATVERRLPRGNHVRVSYANGDALVMQAQQHATPLSQLISSAHPRRAQMYSLSLSGTLDGTGTRWRASYRWQPEDTVTRIAPYALEAEQPYLNIHLRQPVYAGHDSARSLDAMIDIRNLLAQGQHPFVLTDGSLLVFAQDQRGVTAGLAFTF</sequence>
<protein>
    <submittedName>
        <fullName evidence="1">Carboxypeptidase-like regulatory domain-containing protein</fullName>
    </submittedName>
</protein>
<gene>
    <name evidence="1" type="ORF">MOP44_26470</name>
</gene>
<accession>A0A9J7BNJ4</accession>
<reference evidence="1" key="1">
    <citation type="submission" date="2021-04" db="EMBL/GenBank/DDBJ databases">
        <title>Phylogenetic analysis of Acidobacteriaceae.</title>
        <authorList>
            <person name="Qiu L."/>
            <person name="Zhang Q."/>
        </authorList>
    </citation>
    <scope>NUCLEOTIDE SEQUENCE</scope>
    <source>
        <strain evidence="1">DSM 25168</strain>
    </source>
</reference>
<keyword evidence="1" id="KW-0121">Carboxypeptidase</keyword>
<proteinExistence type="predicted"/>
<keyword evidence="1" id="KW-0645">Protease</keyword>
<dbReference type="Pfam" id="PF13620">
    <property type="entry name" value="CarboxypepD_reg"/>
    <property type="match status" value="1"/>
</dbReference>
<dbReference type="AlphaFoldDB" id="A0A9J7BNJ4"/>
<dbReference type="Gene3D" id="2.60.40.1120">
    <property type="entry name" value="Carboxypeptidase-like, regulatory domain"/>
    <property type="match status" value="1"/>
</dbReference>
<keyword evidence="2" id="KW-1185">Reference proteome</keyword>
<dbReference type="EMBL" id="CP093313">
    <property type="protein sequence ID" value="UWZ84089.1"/>
    <property type="molecule type" value="Genomic_DNA"/>
</dbReference>
<dbReference type="GO" id="GO:0004180">
    <property type="term" value="F:carboxypeptidase activity"/>
    <property type="evidence" value="ECO:0007669"/>
    <property type="project" value="UniProtKB-KW"/>
</dbReference>
<evidence type="ECO:0000313" key="2">
    <source>
        <dbReference type="Proteomes" id="UP001059380"/>
    </source>
</evidence>
<dbReference type="Proteomes" id="UP001059380">
    <property type="component" value="Chromosome"/>
</dbReference>
<name>A0A9J7BNJ4_9BACT</name>